<protein>
    <submittedName>
        <fullName evidence="1">AhpD-like protein</fullName>
    </submittedName>
</protein>
<organism evidence="1 2">
    <name type="scientific">Penicillium brasilianum</name>
    <dbReference type="NCBI Taxonomy" id="104259"/>
    <lineage>
        <taxon>Eukaryota</taxon>
        <taxon>Fungi</taxon>
        <taxon>Dikarya</taxon>
        <taxon>Ascomycota</taxon>
        <taxon>Pezizomycotina</taxon>
        <taxon>Eurotiomycetes</taxon>
        <taxon>Eurotiomycetidae</taxon>
        <taxon>Eurotiales</taxon>
        <taxon>Aspergillaceae</taxon>
        <taxon>Penicillium</taxon>
    </lineage>
</organism>
<dbReference type="InterPro" id="IPR029032">
    <property type="entry name" value="AhpD-like"/>
</dbReference>
<proteinExistence type="predicted"/>
<comment type="caution">
    <text evidence="1">The sequence shown here is derived from an EMBL/GenBank/DDBJ whole genome shotgun (WGS) entry which is preliminary data.</text>
</comment>
<evidence type="ECO:0000313" key="2">
    <source>
        <dbReference type="Proteomes" id="UP000190744"/>
    </source>
</evidence>
<reference evidence="2" key="1">
    <citation type="submission" date="2015-09" db="EMBL/GenBank/DDBJ databases">
        <authorList>
            <person name="Fill T.P."/>
            <person name="Baretta J.F."/>
            <person name="de Almeida L.G."/>
            <person name="Rocha M."/>
            <person name="de Souza D.H."/>
            <person name="Malavazi I."/>
            <person name="Cerdeira L.T."/>
            <person name="Hong H."/>
            <person name="Samborskyy M."/>
            <person name="de Vasconcelos A.T."/>
            <person name="Leadlay P."/>
            <person name="Rodrigues-Filho E."/>
        </authorList>
    </citation>
    <scope>NUCLEOTIDE SEQUENCE [LARGE SCALE GENOMIC DNA]</scope>
    <source>
        <strain evidence="2">LaBioMMi 136</strain>
    </source>
</reference>
<dbReference type="EMBL" id="LJBN01000090">
    <property type="protein sequence ID" value="OOQ90345.1"/>
    <property type="molecule type" value="Genomic_DNA"/>
</dbReference>
<dbReference type="AlphaFoldDB" id="A0A1S9RXW5"/>
<accession>A0A1S9RXW5</accession>
<dbReference type="Proteomes" id="UP000190744">
    <property type="component" value="Unassembled WGS sequence"/>
</dbReference>
<dbReference type="PANTHER" id="PTHR34846:SF5">
    <property type="entry name" value="CARBOXYMUCONOLACTONE DECARBOXYLASE-LIKE DOMAIN-CONTAINING PROTEIN"/>
    <property type="match status" value="1"/>
</dbReference>
<dbReference type="SUPFAM" id="SSF69118">
    <property type="entry name" value="AhpD-like"/>
    <property type="match status" value="1"/>
</dbReference>
<dbReference type="Gene3D" id="1.20.1290.10">
    <property type="entry name" value="AhpD-like"/>
    <property type="match status" value="1"/>
</dbReference>
<sequence>MERLPYPLPENYPPELPSANMLRMWAHSPATLRPVMALGTACISSLSISVDLREILALFCGVKFQSQYIWERHMNDAKKAGVTESQMSALQNGDFRNSEAWDERQIAFLIFLDEVIDSPVAGDESFDEARKWFDERQLVEIITAQGFYYMWARLSTTLRVTIDPEVAGDYEKAKQWASQS</sequence>
<gene>
    <name evidence="1" type="ORF">PEBR_06476</name>
</gene>
<evidence type="ECO:0000313" key="1">
    <source>
        <dbReference type="EMBL" id="OOQ90345.1"/>
    </source>
</evidence>
<dbReference type="PANTHER" id="PTHR34846">
    <property type="entry name" value="4-CARBOXYMUCONOLACTONE DECARBOXYLASE FAMILY PROTEIN (AFU_ORTHOLOGUE AFUA_6G11590)"/>
    <property type="match status" value="1"/>
</dbReference>
<name>A0A1S9RXW5_PENBI</name>